<sequence>MDTSPGPSPDDERAAPPVPPLAALERAALEVERHAAVAGWDAPPRVFALVRTADAVAADPSLADVLPAEVVAEALGDPDHLTSVEQEELPEAEGLEELLGRIGWPPAVAGAAVVVERVVVPPSVELPEDPAAALEAVRSHPERQDVRIAVAVLRDGSTGSAVRRRLEDDDLRVVVGEDLVPGLSAALRATLTGG</sequence>
<dbReference type="EMBL" id="JABEMA010000022">
    <property type="protein sequence ID" value="NNH22143.1"/>
    <property type="molecule type" value="Genomic_DNA"/>
</dbReference>
<accession>A0A849BLE1</accession>
<evidence type="ECO:0000313" key="1">
    <source>
        <dbReference type="EMBL" id="NNH22143.1"/>
    </source>
</evidence>
<comment type="caution">
    <text evidence="1">The sequence shown here is derived from an EMBL/GenBank/DDBJ whole genome shotgun (WGS) entry which is preliminary data.</text>
</comment>
<protein>
    <submittedName>
        <fullName evidence="1">Uncharacterized protein</fullName>
    </submittedName>
</protein>
<reference evidence="1 2" key="1">
    <citation type="submission" date="2020-05" db="EMBL/GenBank/DDBJ databases">
        <title>MicrobeNet Type strains.</title>
        <authorList>
            <person name="Nicholson A.C."/>
        </authorList>
    </citation>
    <scope>NUCLEOTIDE SEQUENCE [LARGE SCALE GENOMIC DNA]</scope>
    <source>
        <strain evidence="1 2">JCM 14547</strain>
    </source>
</reference>
<evidence type="ECO:0000313" key="2">
    <source>
        <dbReference type="Proteomes" id="UP000555552"/>
    </source>
</evidence>
<dbReference type="InterPro" id="IPR047681">
    <property type="entry name" value="PPA1309-like"/>
</dbReference>
<dbReference type="NCBIfam" id="NF040618">
    <property type="entry name" value="PPA1309_fam"/>
    <property type="match status" value="1"/>
</dbReference>
<dbReference type="AlphaFoldDB" id="A0A849BLE1"/>
<dbReference type="Proteomes" id="UP000555552">
    <property type="component" value="Unassembled WGS sequence"/>
</dbReference>
<organism evidence="1 2">
    <name type="scientific">Pseudokineococcus marinus</name>
    <dbReference type="NCBI Taxonomy" id="351215"/>
    <lineage>
        <taxon>Bacteria</taxon>
        <taxon>Bacillati</taxon>
        <taxon>Actinomycetota</taxon>
        <taxon>Actinomycetes</taxon>
        <taxon>Kineosporiales</taxon>
        <taxon>Kineosporiaceae</taxon>
        <taxon>Pseudokineococcus</taxon>
    </lineage>
</organism>
<dbReference type="RefSeq" id="WP_171201995.1">
    <property type="nucleotide sequence ID" value="NZ_BAAANP010000034.1"/>
</dbReference>
<keyword evidence="2" id="KW-1185">Reference proteome</keyword>
<name>A0A849BLE1_9ACTN</name>
<proteinExistence type="predicted"/>
<gene>
    <name evidence="1" type="ORF">HLB09_03395</name>
</gene>